<name>A0A178U7I1_ARATH</name>
<evidence type="ECO:0008006" key="5">
    <source>
        <dbReference type="Google" id="ProtNLM"/>
    </source>
</evidence>
<dbReference type="ExpressionAtlas" id="A0A178U7I1">
    <property type="expression patterns" value="baseline and differential"/>
</dbReference>
<keyword evidence="3" id="KW-0496">Mitochondrion</keyword>
<dbReference type="Proteomes" id="UP000078284">
    <property type="component" value="Unassembled WGS sequence"/>
</dbReference>
<evidence type="ECO:0000313" key="3">
    <source>
        <dbReference type="EMBL" id="OAO89204.1"/>
    </source>
</evidence>
<evidence type="ECO:0000256" key="2">
    <source>
        <dbReference type="SAM" id="Phobius"/>
    </source>
</evidence>
<dbReference type="EMBL" id="LUHQ01000019">
    <property type="protein sequence ID" value="OAO89204.1"/>
    <property type="molecule type" value="Genomic_DNA"/>
</dbReference>
<evidence type="ECO:0000256" key="1">
    <source>
        <dbReference type="SAM" id="MobiDB-lite"/>
    </source>
</evidence>
<evidence type="ECO:0000313" key="4">
    <source>
        <dbReference type="Proteomes" id="UP000078284"/>
    </source>
</evidence>
<keyword evidence="2" id="KW-0472">Membrane</keyword>
<keyword evidence="2" id="KW-0812">Transmembrane</keyword>
<comment type="caution">
    <text evidence="3">The sequence shown here is derived from an EMBL/GenBank/DDBJ whole genome shotgun (WGS) entry which is preliminary data.</text>
</comment>
<accession>A0A178U7I1</accession>
<keyword evidence="2" id="KW-1133">Transmembrane helix</keyword>
<feature type="transmembrane region" description="Helical" evidence="2">
    <location>
        <begin position="12"/>
        <end position="33"/>
    </location>
</feature>
<organism evidence="3 4">
    <name type="scientific">Arabidopsis thaliana</name>
    <name type="common">Mouse-ear cress</name>
    <dbReference type="NCBI Taxonomy" id="3702"/>
    <lineage>
        <taxon>Eukaryota</taxon>
        <taxon>Viridiplantae</taxon>
        <taxon>Streptophyta</taxon>
        <taxon>Embryophyta</taxon>
        <taxon>Tracheophyta</taxon>
        <taxon>Spermatophyta</taxon>
        <taxon>Magnoliopsida</taxon>
        <taxon>eudicotyledons</taxon>
        <taxon>Gunneridae</taxon>
        <taxon>Pentapetalae</taxon>
        <taxon>rosids</taxon>
        <taxon>malvids</taxon>
        <taxon>Brassicales</taxon>
        <taxon>Brassicaceae</taxon>
        <taxon>Camelineae</taxon>
        <taxon>Arabidopsis</taxon>
    </lineage>
</organism>
<feature type="transmembrane region" description="Helical" evidence="2">
    <location>
        <begin position="39"/>
        <end position="61"/>
    </location>
</feature>
<sequence length="318" mass="35351">MKKYKMVINIDMLRLFLPLLGGSVSGSLFGRFLGSEGSAIMITTCVSFCALVVFIFGLFYFRKKGPLKRILYLFLVGFVLSLIRIKVIHLLGGQALPLLDPILMYAVGAGALLGPNGAESSATWEEDSFELDVLGESFSSSKTDMDSQVAEAPQTEEGEPSVNQVPQEAGASHRVGPYQDQGLATDRNGNPIDLNDSLPPSSLLYGEIESSASVRARDLELEKDIKRVQRLTRNFDNAEDPARRLEVAARLDPEVRELDQKWALFQEKDALRARQIAEWRETFSEDLAAGREKEARLALLNSWLKVIIHTRNNQPPQN</sequence>
<protein>
    <recommendedName>
        <fullName evidence="5">Transmembrane protein</fullName>
    </recommendedName>
</protein>
<gene>
    <name evidence="3" type="ORF">AXX17_ATUG03310</name>
</gene>
<reference evidence="4" key="1">
    <citation type="journal article" date="2016" name="Proc. Natl. Acad. Sci. U.S.A.">
        <title>Chromosome-level assembly of Arabidopsis thaliana Ler reveals the extent of translocation and inversion polymorphisms.</title>
        <authorList>
            <person name="Zapata L."/>
            <person name="Ding J."/>
            <person name="Willing E.M."/>
            <person name="Hartwig B."/>
            <person name="Bezdan D."/>
            <person name="Jiao W.B."/>
            <person name="Patel V."/>
            <person name="Velikkakam James G."/>
            <person name="Koornneef M."/>
            <person name="Ossowski S."/>
            <person name="Schneeberger K."/>
        </authorList>
    </citation>
    <scope>NUCLEOTIDE SEQUENCE [LARGE SCALE GENOMIC DNA]</scope>
    <source>
        <strain evidence="4">cv. Landsberg erecta</strain>
    </source>
</reference>
<dbReference type="AlphaFoldDB" id="A0A178U7I1"/>
<feature type="region of interest" description="Disordered" evidence="1">
    <location>
        <begin position="140"/>
        <end position="192"/>
    </location>
</feature>
<feature type="transmembrane region" description="Helical" evidence="2">
    <location>
        <begin position="70"/>
        <end position="92"/>
    </location>
</feature>
<proteinExistence type="predicted"/>
<geneLocation type="mitochondrion" evidence="3"/>